<keyword evidence="2" id="KW-0067">ATP-binding</keyword>
<protein>
    <submittedName>
        <fullName evidence="5">Heat shock protein Hsp88</fullName>
    </submittedName>
</protein>
<keyword evidence="4" id="KW-0175">Coiled coil</keyword>
<gene>
    <name evidence="5" type="ORF">AV274_1704</name>
</gene>
<dbReference type="GO" id="GO:0034663">
    <property type="term" value="C:endoplasmic reticulum chaperone complex"/>
    <property type="evidence" value="ECO:0007669"/>
    <property type="project" value="TreeGrafter"/>
</dbReference>
<dbReference type="Gene3D" id="3.90.640.10">
    <property type="entry name" value="Actin, Chain A, domain 4"/>
    <property type="match status" value="1"/>
</dbReference>
<dbReference type="Pfam" id="PF00012">
    <property type="entry name" value="HSP70"/>
    <property type="match status" value="1"/>
</dbReference>
<evidence type="ECO:0000313" key="6">
    <source>
        <dbReference type="Proteomes" id="UP000078348"/>
    </source>
</evidence>
<name>A0A196SHL1_BLAHN</name>
<evidence type="ECO:0000256" key="3">
    <source>
        <dbReference type="ARBA" id="ARBA00023186"/>
    </source>
</evidence>
<evidence type="ECO:0000256" key="1">
    <source>
        <dbReference type="ARBA" id="ARBA00022741"/>
    </source>
</evidence>
<dbReference type="InterPro" id="IPR043129">
    <property type="entry name" value="ATPase_NBD"/>
</dbReference>
<accession>A0A196SHL1</accession>
<dbReference type="Gene3D" id="3.30.420.40">
    <property type="match status" value="2"/>
</dbReference>
<dbReference type="GO" id="GO:0005524">
    <property type="term" value="F:ATP binding"/>
    <property type="evidence" value="ECO:0007669"/>
    <property type="project" value="UniProtKB-KW"/>
</dbReference>
<comment type="caution">
    <text evidence="5">The sequence shown here is derived from an EMBL/GenBank/DDBJ whole genome shotgun (WGS) entry which is preliminary data.</text>
</comment>
<evidence type="ECO:0000256" key="4">
    <source>
        <dbReference type="SAM" id="Coils"/>
    </source>
</evidence>
<dbReference type="PANTHER" id="PTHR45639:SF3">
    <property type="entry name" value="HYPOXIA UP-REGULATED PROTEIN 1"/>
    <property type="match status" value="1"/>
</dbReference>
<dbReference type="STRING" id="478820.A0A196SHL1"/>
<dbReference type="SUPFAM" id="SSF53067">
    <property type="entry name" value="Actin-like ATPase domain"/>
    <property type="match status" value="1"/>
</dbReference>
<proteinExistence type="predicted"/>
<keyword evidence="3" id="KW-0143">Chaperone</keyword>
<dbReference type="EMBL" id="LXWW01000075">
    <property type="protein sequence ID" value="OAO16530.1"/>
    <property type="molecule type" value="Genomic_DNA"/>
</dbReference>
<evidence type="ECO:0000313" key="5">
    <source>
        <dbReference type="EMBL" id="OAO16530.1"/>
    </source>
</evidence>
<keyword evidence="5" id="KW-0346">Stress response</keyword>
<dbReference type="GO" id="GO:0140662">
    <property type="term" value="F:ATP-dependent protein folding chaperone"/>
    <property type="evidence" value="ECO:0007669"/>
    <property type="project" value="InterPro"/>
</dbReference>
<dbReference type="AlphaFoldDB" id="A0A196SHL1"/>
<keyword evidence="6" id="KW-1185">Reference proteome</keyword>
<organism evidence="5 6">
    <name type="scientific">Blastocystis sp. subtype 1 (strain ATCC 50177 / NandII)</name>
    <dbReference type="NCBI Taxonomy" id="478820"/>
    <lineage>
        <taxon>Eukaryota</taxon>
        <taxon>Sar</taxon>
        <taxon>Stramenopiles</taxon>
        <taxon>Bigyra</taxon>
        <taxon>Opalozoa</taxon>
        <taxon>Opalinata</taxon>
        <taxon>Blastocystidae</taxon>
        <taxon>Blastocystis</taxon>
    </lineage>
</organism>
<dbReference type="PANTHER" id="PTHR45639">
    <property type="entry name" value="HSC70CB, ISOFORM G-RELATED"/>
    <property type="match status" value="1"/>
</dbReference>
<keyword evidence="1" id="KW-0547">Nucleotide-binding</keyword>
<dbReference type="Proteomes" id="UP000078348">
    <property type="component" value="Unassembled WGS sequence"/>
</dbReference>
<dbReference type="GO" id="GO:0030968">
    <property type="term" value="P:endoplasmic reticulum unfolded protein response"/>
    <property type="evidence" value="ECO:0007669"/>
    <property type="project" value="TreeGrafter"/>
</dbReference>
<dbReference type="InterPro" id="IPR013126">
    <property type="entry name" value="Hsp_70_fam"/>
</dbReference>
<reference evidence="5 6" key="1">
    <citation type="submission" date="2016-05" db="EMBL/GenBank/DDBJ databases">
        <title>Nuclear genome of Blastocystis sp. subtype 1 NandII.</title>
        <authorList>
            <person name="Gentekaki E."/>
            <person name="Curtis B."/>
            <person name="Stairs C."/>
            <person name="Eme L."/>
            <person name="Herman E."/>
            <person name="Klimes V."/>
            <person name="Arias M.C."/>
            <person name="Elias M."/>
            <person name="Hilliou F."/>
            <person name="Klute M."/>
            <person name="Malik S.-B."/>
            <person name="Pightling A."/>
            <person name="Rachubinski R."/>
            <person name="Salas D."/>
            <person name="Schlacht A."/>
            <person name="Suga H."/>
            <person name="Archibald J."/>
            <person name="Ball S.G."/>
            <person name="Clark G."/>
            <person name="Dacks J."/>
            <person name="Van Der Giezen M."/>
            <person name="Tsaousis A."/>
            <person name="Roger A."/>
        </authorList>
    </citation>
    <scope>NUCLEOTIDE SEQUENCE [LARGE SCALE GENOMIC DNA]</scope>
    <source>
        <strain evidence="6">ATCC 50177 / NandII</strain>
    </source>
</reference>
<sequence>MVTYVVNFGSRNIVVCQQEINEFEDMRYYTYKVVSFGRDKAILNRMMYKRGERLFGNQIRPSLVNRRNMAPVYCSDNLQEWCGEGESKRSTKTPNIQSDETCDNGLTYLTSFFHFIKSSVEFKDGDRLILIIPFNWFSFERKALLQAAEIESMHNLWLVPDCCAAAAIYGHFNMMHGEYKEAKTVMFVDLGATHTSCFIAKYERKQMTVVTSASTKGVSGVLVDQVVRKMILGEIKKTDKDTFEDAGETLESVTSEATFLANERKLQELKASLCTANMIDASIEWEKDEFVMSYTLTQEAFFKELEGMKATLIAFLKSAVEDFKEKKGTTIDRIEVTGGSSQVPVFITAIEEFTATKATVTLPTELKYTLNSIEYLAEGGCLMDMCLENSKTSVSSAAIFSMGYLPPCHFENEKDFKRTKSSYRLSVVAKDQCRWVEKKITVWENSQEMTYTLENNEPVMKMKDACSFNVKNNTSVALMNPSKKLKFPEMYFYVHNPAHSEEEDAEVSVRFCVDKNGIPHIVGEDANTQVTEYFVPVNANTNLASLRHSVEAAEKEADRITPENVDSEDWSMLARVVYNTRLCNGFDAKQKEINALKNECHVYQNAHDAEFSVEYADQIEKVIRLLVNSNKKEDMNNVKQQLEKMDADDQHVKKYKEICTEMEKLYAAMLLKRIPVNPRPLAM</sequence>
<evidence type="ECO:0000256" key="2">
    <source>
        <dbReference type="ARBA" id="ARBA00022840"/>
    </source>
</evidence>
<feature type="coiled-coil region" evidence="4">
    <location>
        <begin position="586"/>
        <end position="648"/>
    </location>
</feature>